<dbReference type="Proteomes" id="UP000011632">
    <property type="component" value="Unassembled WGS sequence"/>
</dbReference>
<dbReference type="OrthoDB" id="159847at2157"/>
<protein>
    <submittedName>
        <fullName evidence="1">Uncharacterized protein</fullName>
    </submittedName>
</protein>
<organism evidence="1 2">
    <name type="scientific">Natrinema versiforme JCM 10478</name>
    <dbReference type="NCBI Taxonomy" id="1227496"/>
    <lineage>
        <taxon>Archaea</taxon>
        <taxon>Methanobacteriati</taxon>
        <taxon>Methanobacteriota</taxon>
        <taxon>Stenosarchaea group</taxon>
        <taxon>Halobacteria</taxon>
        <taxon>Halobacteriales</taxon>
        <taxon>Natrialbaceae</taxon>
        <taxon>Natrinema</taxon>
    </lineage>
</organism>
<reference evidence="1 2" key="1">
    <citation type="journal article" date="2014" name="PLoS Genet.">
        <title>Phylogenetically driven sequencing of extremely halophilic archaea reveals strategies for static and dynamic osmo-response.</title>
        <authorList>
            <person name="Becker E.A."/>
            <person name="Seitzer P.M."/>
            <person name="Tritt A."/>
            <person name="Larsen D."/>
            <person name="Krusor M."/>
            <person name="Yao A.I."/>
            <person name="Wu D."/>
            <person name="Madern D."/>
            <person name="Eisen J.A."/>
            <person name="Darling A.E."/>
            <person name="Facciotti M.T."/>
        </authorList>
    </citation>
    <scope>NUCLEOTIDE SEQUENCE [LARGE SCALE GENOMIC DNA]</scope>
    <source>
        <strain evidence="1 2">JCM 10478</strain>
    </source>
</reference>
<name>L9XXP4_9EURY</name>
<dbReference type="AlphaFoldDB" id="L9XXP4"/>
<proteinExistence type="predicted"/>
<dbReference type="EMBL" id="AOID01000035">
    <property type="protein sequence ID" value="ELY66530.1"/>
    <property type="molecule type" value="Genomic_DNA"/>
</dbReference>
<evidence type="ECO:0000313" key="2">
    <source>
        <dbReference type="Proteomes" id="UP000011632"/>
    </source>
</evidence>
<evidence type="ECO:0000313" key="1">
    <source>
        <dbReference type="EMBL" id="ELY66530.1"/>
    </source>
</evidence>
<dbReference type="PATRIC" id="fig|1227496.3.peg.2591"/>
<dbReference type="Gene3D" id="2.20.28.30">
    <property type="entry name" value="RNA polymerase ii, chain L"/>
    <property type="match status" value="1"/>
</dbReference>
<keyword evidence="2" id="KW-1185">Reference proteome</keyword>
<dbReference type="STRING" id="1227496.C489_12824"/>
<sequence length="51" mass="5511">MPVWLECANCGDEHSVPERAADPETGGTQCPECGGKSYVVRRTGLAWHPDP</sequence>
<accession>L9XXP4</accession>
<gene>
    <name evidence="1" type="ORF">C489_12824</name>
</gene>
<comment type="caution">
    <text evidence="1">The sequence shown here is derived from an EMBL/GenBank/DDBJ whole genome shotgun (WGS) entry which is preliminary data.</text>
</comment>
<dbReference type="RefSeq" id="WP_006431660.1">
    <property type="nucleotide sequence ID" value="NZ_AOID01000035.1"/>
</dbReference>